<dbReference type="Pfam" id="PF13360">
    <property type="entry name" value="PQQ_2"/>
    <property type="match status" value="1"/>
</dbReference>
<dbReference type="InterPro" id="IPR036852">
    <property type="entry name" value="Peptidase_S8/S53_dom_sf"/>
</dbReference>
<evidence type="ECO:0000256" key="3">
    <source>
        <dbReference type="ARBA" id="ARBA00022801"/>
    </source>
</evidence>
<dbReference type="InterPro" id="IPR000209">
    <property type="entry name" value="Peptidase_S8/S53_dom"/>
</dbReference>
<evidence type="ECO:0000313" key="9">
    <source>
        <dbReference type="Proteomes" id="UP000007013"/>
    </source>
</evidence>
<dbReference type="SMART" id="SM00408">
    <property type="entry name" value="IGc2"/>
    <property type="match status" value="1"/>
</dbReference>
<dbReference type="InterPro" id="IPR036179">
    <property type="entry name" value="Ig-like_dom_sf"/>
</dbReference>
<comment type="similarity">
    <text evidence="1 5 6">Belongs to the peptidase S8 family.</text>
</comment>
<dbReference type="Gene3D" id="2.40.128.630">
    <property type="match status" value="2"/>
</dbReference>
<dbReference type="InterPro" id="IPR007110">
    <property type="entry name" value="Ig-like_dom"/>
</dbReference>
<dbReference type="HOGENOM" id="CLU_255426_0_0_0"/>
<proteinExistence type="inferred from homology"/>
<dbReference type="SUPFAM" id="SSF50998">
    <property type="entry name" value="Quinoprotein alcohol dehydrogenase-like"/>
    <property type="match status" value="1"/>
</dbReference>
<dbReference type="Gene3D" id="2.40.10.480">
    <property type="match status" value="3"/>
</dbReference>
<dbReference type="InterPro" id="IPR015500">
    <property type="entry name" value="Peptidase_S8_subtilisin-rel"/>
</dbReference>
<dbReference type="InterPro" id="IPR050131">
    <property type="entry name" value="Peptidase_S8_subtilisin-like"/>
</dbReference>
<dbReference type="PROSITE" id="PS00137">
    <property type="entry name" value="SUBTILASE_HIS"/>
    <property type="match status" value="1"/>
</dbReference>
<dbReference type="PROSITE" id="PS50835">
    <property type="entry name" value="IG_LIKE"/>
    <property type="match status" value="1"/>
</dbReference>
<keyword evidence="4 5" id="KW-0720">Serine protease</keyword>
<dbReference type="GO" id="GO:0004252">
    <property type="term" value="F:serine-type endopeptidase activity"/>
    <property type="evidence" value="ECO:0007669"/>
    <property type="project" value="UniProtKB-UniRule"/>
</dbReference>
<dbReference type="InterPro" id="IPR003599">
    <property type="entry name" value="Ig_sub"/>
</dbReference>
<evidence type="ECO:0000256" key="5">
    <source>
        <dbReference type="PROSITE-ProRule" id="PRU01240"/>
    </source>
</evidence>
<dbReference type="Gene3D" id="2.60.40.10">
    <property type="entry name" value="Immunoglobulins"/>
    <property type="match status" value="1"/>
</dbReference>
<dbReference type="SMART" id="SM00409">
    <property type="entry name" value="IG"/>
    <property type="match status" value="1"/>
</dbReference>
<dbReference type="SMART" id="SM00564">
    <property type="entry name" value="PQQ"/>
    <property type="match status" value="8"/>
</dbReference>
<organism evidence="8 9">
    <name type="scientific">Opitutus terrae (strain DSM 11246 / JCM 15787 / PB90-1)</name>
    <dbReference type="NCBI Taxonomy" id="452637"/>
    <lineage>
        <taxon>Bacteria</taxon>
        <taxon>Pseudomonadati</taxon>
        <taxon>Verrucomicrobiota</taxon>
        <taxon>Opitutia</taxon>
        <taxon>Opitutales</taxon>
        <taxon>Opitutaceae</taxon>
        <taxon>Opitutus</taxon>
    </lineage>
</organism>
<dbReference type="InterPro" id="IPR022398">
    <property type="entry name" value="Peptidase_S8_His-AS"/>
</dbReference>
<evidence type="ECO:0000313" key="8">
    <source>
        <dbReference type="EMBL" id="ACB75796.1"/>
    </source>
</evidence>
<dbReference type="InterPro" id="IPR023827">
    <property type="entry name" value="Peptidase_S8_Asp-AS"/>
</dbReference>
<dbReference type="InterPro" id="IPR011047">
    <property type="entry name" value="Quinoprotein_ADH-like_sf"/>
</dbReference>
<gene>
    <name evidence="8" type="ordered locus">Oter_2514</name>
</gene>
<evidence type="ECO:0000256" key="2">
    <source>
        <dbReference type="ARBA" id="ARBA00022670"/>
    </source>
</evidence>
<feature type="active site" description="Charge relay system" evidence="5">
    <location>
        <position position="147"/>
    </location>
</feature>
<dbReference type="Pfam" id="PF00082">
    <property type="entry name" value="Peptidase_S8"/>
    <property type="match status" value="1"/>
</dbReference>
<dbReference type="InterPro" id="IPR023828">
    <property type="entry name" value="Peptidase_S8_Ser-AS"/>
</dbReference>
<dbReference type="SUPFAM" id="SSF48726">
    <property type="entry name" value="Immunoglobulin"/>
    <property type="match status" value="1"/>
</dbReference>
<evidence type="ECO:0000256" key="4">
    <source>
        <dbReference type="ARBA" id="ARBA00022825"/>
    </source>
</evidence>
<keyword evidence="9" id="KW-1185">Reference proteome</keyword>
<dbReference type="PRINTS" id="PR00723">
    <property type="entry name" value="SUBTILISIN"/>
</dbReference>
<dbReference type="Pfam" id="PF13927">
    <property type="entry name" value="Ig_3"/>
    <property type="match status" value="1"/>
</dbReference>
<dbReference type="GO" id="GO:0006508">
    <property type="term" value="P:proteolysis"/>
    <property type="evidence" value="ECO:0007669"/>
    <property type="project" value="UniProtKB-KW"/>
</dbReference>
<accession>B1ZT07</accession>
<feature type="domain" description="Ig-like" evidence="7">
    <location>
        <begin position="1037"/>
        <end position="1119"/>
    </location>
</feature>
<keyword evidence="2 5" id="KW-0645">Protease</keyword>
<dbReference type="PANTHER" id="PTHR43806">
    <property type="entry name" value="PEPTIDASE S8"/>
    <property type="match status" value="1"/>
</dbReference>
<dbReference type="InterPro" id="IPR013783">
    <property type="entry name" value="Ig-like_fold"/>
</dbReference>
<keyword evidence="3 5" id="KW-0378">Hydrolase</keyword>
<dbReference type="Proteomes" id="UP000007013">
    <property type="component" value="Chromosome"/>
</dbReference>
<protein>
    <submittedName>
        <fullName evidence="8">Peptidase S8 and S53 subtilisin kexin sedolisin</fullName>
    </submittedName>
</protein>
<dbReference type="InterPro" id="IPR034204">
    <property type="entry name" value="PfSUB1-like_cat_dom"/>
</dbReference>
<evidence type="ECO:0000256" key="6">
    <source>
        <dbReference type="RuleBase" id="RU003355"/>
    </source>
</evidence>
<dbReference type="InterPro" id="IPR003598">
    <property type="entry name" value="Ig_sub2"/>
</dbReference>
<dbReference type="CDD" id="cd00096">
    <property type="entry name" value="Ig"/>
    <property type="match status" value="1"/>
</dbReference>
<dbReference type="SUPFAM" id="SSF52743">
    <property type="entry name" value="Subtilisin-like"/>
    <property type="match status" value="1"/>
</dbReference>
<evidence type="ECO:0000259" key="7">
    <source>
        <dbReference type="PROSITE" id="PS50835"/>
    </source>
</evidence>
<dbReference type="CDD" id="cd07473">
    <property type="entry name" value="Peptidases_S8_Subtilisin_like"/>
    <property type="match status" value="1"/>
</dbReference>
<dbReference type="PROSITE" id="PS00136">
    <property type="entry name" value="SUBTILASE_ASP"/>
    <property type="match status" value="1"/>
</dbReference>
<dbReference type="PROSITE" id="PS51892">
    <property type="entry name" value="SUBTILASE"/>
    <property type="match status" value="1"/>
</dbReference>
<reference evidence="8 9" key="1">
    <citation type="journal article" date="2011" name="J. Bacteriol.">
        <title>Genome sequence of the verrucomicrobium Opitutus terrae PB90-1, an abundant inhabitant of rice paddy soil ecosystems.</title>
        <authorList>
            <person name="van Passel M.W."/>
            <person name="Kant R."/>
            <person name="Palva A."/>
            <person name="Copeland A."/>
            <person name="Lucas S."/>
            <person name="Lapidus A."/>
            <person name="Glavina del Rio T."/>
            <person name="Pitluck S."/>
            <person name="Goltsman E."/>
            <person name="Clum A."/>
            <person name="Sun H."/>
            <person name="Schmutz J."/>
            <person name="Larimer F.W."/>
            <person name="Land M.L."/>
            <person name="Hauser L."/>
            <person name="Kyrpides N."/>
            <person name="Mikhailova N."/>
            <person name="Richardson P.P."/>
            <person name="Janssen P.H."/>
            <person name="de Vos W.M."/>
            <person name="Smidt H."/>
        </authorList>
    </citation>
    <scope>NUCLEOTIDE SEQUENCE [LARGE SCALE GENOMIC DNA]</scope>
    <source>
        <strain evidence="9">DSM 11246 / JCM 15787 / PB90-1</strain>
    </source>
</reference>
<feature type="active site" description="Charge relay system" evidence="5">
    <location>
        <position position="191"/>
    </location>
</feature>
<dbReference type="eggNOG" id="COG1520">
    <property type="taxonomic scope" value="Bacteria"/>
</dbReference>
<dbReference type="InterPro" id="IPR002372">
    <property type="entry name" value="PQQ_rpt_dom"/>
</dbReference>
<dbReference type="eggNOG" id="COG1404">
    <property type="taxonomic scope" value="Bacteria"/>
</dbReference>
<dbReference type="PANTHER" id="PTHR43806:SF11">
    <property type="entry name" value="CEREVISIN-RELATED"/>
    <property type="match status" value="1"/>
</dbReference>
<dbReference type="PROSITE" id="PS00138">
    <property type="entry name" value="SUBTILASE_SER"/>
    <property type="match status" value="1"/>
</dbReference>
<dbReference type="Gene3D" id="3.40.50.200">
    <property type="entry name" value="Peptidase S8/S53 domain"/>
    <property type="match status" value="1"/>
</dbReference>
<sequence length="1383" mass="143226">MVWLALIGACAAAHPAAAFTAKERTQGFRDDRILAKPKAGLREASDEIESRNGLRLRRSFSRIGNLRVLELGPGESAAAAIRRLRGTGRYEYVEPDHLVRPFAIPNDPSFGEQWSLRNTTTPGADISATTAWDTLSSAANIKVAIIDSGLRQTHQDFAGNLWSNSRGTPGIDATVSSSSSSYYTPTDNSGHGTHVAGIVGAVGNNGLGTTGVAWRAQLMGLKFIPDEEGGSISDEIECIDYAIANGAQVINASFGGETYSSAVFDAMRQARDAGIIIVAAAGNDSSNNDSVSVYPAGYLLDNIVTVASTTRADVLADSSNYGGMVDLAAPGDSILSTSNANDSATKTLSGTSMAAPHVTGAVALLKARFPSDTYRQTINRLLRATTRLPALQGKVQTGGRLNLAQALASTDNRPFNDRFAERAPLSGRNLAVRTSNTGASSETGEPAHAGVGNNNSLWWTWTAPETTEVSFDTTGSAYDTLLAVYTGTTLGGLQQVGANDNASTGGTSSRVVINATANTAYQIAVSSRTIGAGLTALKIASVPANDSFARAAALSGNAVQVTSLNLGASSEPTEPIVSGGAGRTVWYSWVAPSSGVYHLGAFATQIDTIAAVYTGSAVSALTLVASNNNSSTTNTDALVKFSATAGTTYYFQIDHASDDAATGAEFTLTLADSAWEFPANDEITSSPAVGADGTVYFGAGSADKHDIAVYAVASDGTRKWRFNTSGQGIIGGSPAVAADGTVYIGSYDKKFYAINGATGVSRWSYTTESEILCAPAIAADGTVYIRDSAKLYAFTPAGALKWTYTIDAVETGGTYCSPVIGLDGAIYVGSNGGKLYAVTDQGSAAALRWTFTADGDIYTTPAFGADGTLYFGTLKGAFYALTPGAAAPISKWTIKIPAFAGGDTSISSSPALAPDGTIYFAAYDHKLYALNPQSGATKWAYELGDEVRASSPAVAADGTVYVGVYDGFVYGVRADGTLARTFASARRIRSSPVIANNRLYFGSNDAKLHAFELGQSAANSAWPMFQHDAPHTGHARPLGFSITAQPQSQVAVAGSAIALSVGTSGASSVNYQWFKDGSAISGATGATLTLANVQPADAGVYTARASSESTLTTQPAIVGVTITSRVLGNASQVGPDIQHPNGNTYDQFLLEGTAASITADPGQIARISFIDLSDDIVQVEFSGAGTLTVVLENATGPAAPVNYDQPNILYRRGHAHLVLSGANETTHLTVFSVGTLTAVNPALFKTGVTYDGAADLSYLAVLSTDGQCASLRTANASYLAAKGITGIYAPGVRVTGPVYVGDINAADDAMPVLQLGSAGETKITGGDLLQLNNQPVRVSGLTRLQFVDGTTSHNVRLPAQTNRARLEQDGTDVTALLVVNPAP</sequence>
<name>B1ZT07_OPITP</name>
<dbReference type="EMBL" id="CP001032">
    <property type="protein sequence ID" value="ACB75796.1"/>
    <property type="molecule type" value="Genomic_DNA"/>
</dbReference>
<dbReference type="KEGG" id="ote:Oter_2514"/>
<dbReference type="STRING" id="452637.Oter_2514"/>
<dbReference type="InterPro" id="IPR018391">
    <property type="entry name" value="PQQ_b-propeller_rpt"/>
</dbReference>
<evidence type="ECO:0000256" key="1">
    <source>
        <dbReference type="ARBA" id="ARBA00011073"/>
    </source>
</evidence>
<feature type="active site" description="Charge relay system" evidence="5">
    <location>
        <position position="352"/>
    </location>
</feature>